<reference evidence="1 2" key="1">
    <citation type="submission" date="2022-05" db="EMBL/GenBank/DDBJ databases">
        <authorList>
            <person name="Park J.-S."/>
        </authorList>
    </citation>
    <scope>NUCLEOTIDE SEQUENCE [LARGE SCALE GENOMIC DNA]</scope>
    <source>
        <strain evidence="1 2">2012CJ34-2</strain>
    </source>
</reference>
<evidence type="ECO:0000313" key="2">
    <source>
        <dbReference type="Proteomes" id="UP001203338"/>
    </source>
</evidence>
<keyword evidence="2" id="KW-1185">Reference proteome</keyword>
<accession>A0ABT0PAF3</accession>
<protein>
    <recommendedName>
        <fullName evidence="3">Toprim domain-containing protein</fullName>
    </recommendedName>
</protein>
<dbReference type="CDD" id="cd01029">
    <property type="entry name" value="TOPRIM_primases"/>
    <property type="match status" value="1"/>
</dbReference>
<proteinExistence type="predicted"/>
<evidence type="ECO:0008006" key="3">
    <source>
        <dbReference type="Google" id="ProtNLM"/>
    </source>
</evidence>
<dbReference type="RefSeq" id="WP_249697164.1">
    <property type="nucleotide sequence ID" value="NZ_JAMFLX010000001.1"/>
</dbReference>
<name>A0ABT0PAF3_9GAMM</name>
<dbReference type="EMBL" id="JAMFLX010000001">
    <property type="protein sequence ID" value="MCL6268334.1"/>
    <property type="molecule type" value="Genomic_DNA"/>
</dbReference>
<sequence length="303" mass="33365">MTAYSSYLDDFINATFAAGIPLNERPIADGKFHRYPEPHDKSGRKSAYYALHFGRYPFGIFGSFKGIGQKHLWRPFSVHSLSDEERLELAIAAKHLRESIRRETARVNDETAKVCQDIWRSAREVSSHPYLDLKAVPSYGLKVIGQSLLIPVCNVQGELRSIQFICPDNENGGFQKRFKKGGQIQGCGFRIGNFSPTGTNAIAEGYATAASVYVDKNVASVFAAFHCGNLLHAGLALRDAYQQSDILFAADNDRYTPGNPGILKALQAAERVNGRVTYPQFPAGCSGTDFNDYANLSKGVDRG</sequence>
<comment type="caution">
    <text evidence="1">The sequence shown here is derived from an EMBL/GenBank/DDBJ whole genome shotgun (WGS) entry which is preliminary data.</text>
</comment>
<organism evidence="1 2">
    <name type="scientific">Parendozoicomonas callyspongiae</name>
    <dbReference type="NCBI Taxonomy" id="2942213"/>
    <lineage>
        <taxon>Bacteria</taxon>
        <taxon>Pseudomonadati</taxon>
        <taxon>Pseudomonadota</taxon>
        <taxon>Gammaproteobacteria</taxon>
        <taxon>Oceanospirillales</taxon>
        <taxon>Endozoicomonadaceae</taxon>
        <taxon>Parendozoicomonas</taxon>
    </lineage>
</organism>
<gene>
    <name evidence="1" type="ORF">M3P05_00010</name>
</gene>
<evidence type="ECO:0000313" key="1">
    <source>
        <dbReference type="EMBL" id="MCL6268334.1"/>
    </source>
</evidence>
<dbReference type="InterPro" id="IPR034154">
    <property type="entry name" value="TOPRIM_DnaG/twinkle"/>
</dbReference>
<dbReference type="Proteomes" id="UP001203338">
    <property type="component" value="Unassembled WGS sequence"/>
</dbReference>